<name>A0A8J3D5I3_9BACT</name>
<comment type="caution">
    <text evidence="1">The sequence shown here is derived from an EMBL/GenBank/DDBJ whole genome shotgun (WGS) entry which is preliminary data.</text>
</comment>
<dbReference type="EMBL" id="BMXF01000001">
    <property type="protein sequence ID" value="GHB52021.1"/>
    <property type="molecule type" value="Genomic_DNA"/>
</dbReference>
<sequence length="384" mass="43309">MLPKRYRPVNWIDGMKVSKEHFIATNHYLSHTIREVRAVDLTPYSFGLCAVGSQDDALLADIQAAPDRGLHVAVGRCRAVTSDGSFIDINEENALQNDLSLPQLLSEYRLEGDQKFGIVLSVNLFDMHPVGEPDMEEIPPRHPFVDATYHISAVPLTTVQPKQWTGPHLMIAQCALENGEVRILSDFIPASSSINSHAGLREWHHKFGEAMGGMETCSYRIIQKIKNKSQKNTLSESVQSLAERLVDTISRSSLEYRWQLPNDPPIRMLTTVLNIAKAIQTELECLTSREKEELLNYLAEWAEETPGQMQSNLNALVKMSYVHVDSLPLLRAIESFFELWATLFNKLSQLEFIGKRKGQQVFIVESPVHDPPSPEKPGSRWSPI</sequence>
<evidence type="ECO:0000313" key="1">
    <source>
        <dbReference type="EMBL" id="GHB52021.1"/>
    </source>
</evidence>
<protein>
    <recommendedName>
        <fullName evidence="3">Type VI secretion system baseplate subunit TssK</fullName>
    </recommendedName>
</protein>
<dbReference type="Proteomes" id="UP000598271">
    <property type="component" value="Unassembled WGS sequence"/>
</dbReference>
<organism evidence="1 2">
    <name type="scientific">Persicitalea jodogahamensis</name>
    <dbReference type="NCBI Taxonomy" id="402147"/>
    <lineage>
        <taxon>Bacteria</taxon>
        <taxon>Pseudomonadati</taxon>
        <taxon>Bacteroidota</taxon>
        <taxon>Cytophagia</taxon>
        <taxon>Cytophagales</taxon>
        <taxon>Spirosomataceae</taxon>
        <taxon>Persicitalea</taxon>
    </lineage>
</organism>
<gene>
    <name evidence="1" type="ORF">GCM10007390_00780</name>
</gene>
<evidence type="ECO:0000313" key="2">
    <source>
        <dbReference type="Proteomes" id="UP000598271"/>
    </source>
</evidence>
<dbReference type="RefSeq" id="WP_189562297.1">
    <property type="nucleotide sequence ID" value="NZ_BMXF01000001.1"/>
</dbReference>
<accession>A0A8J3D5I3</accession>
<reference evidence="1 2" key="1">
    <citation type="journal article" date="2014" name="Int. J. Syst. Evol. Microbiol.">
        <title>Complete genome sequence of Corynebacterium casei LMG S-19264T (=DSM 44701T), isolated from a smear-ripened cheese.</title>
        <authorList>
            <consortium name="US DOE Joint Genome Institute (JGI-PGF)"/>
            <person name="Walter F."/>
            <person name="Albersmeier A."/>
            <person name="Kalinowski J."/>
            <person name="Ruckert C."/>
        </authorList>
    </citation>
    <scope>NUCLEOTIDE SEQUENCE [LARGE SCALE GENOMIC DNA]</scope>
    <source>
        <strain evidence="1 2">KCTC 12866</strain>
    </source>
</reference>
<keyword evidence="2" id="KW-1185">Reference proteome</keyword>
<dbReference type="AlphaFoldDB" id="A0A8J3D5I3"/>
<evidence type="ECO:0008006" key="3">
    <source>
        <dbReference type="Google" id="ProtNLM"/>
    </source>
</evidence>
<proteinExistence type="predicted"/>